<dbReference type="GO" id="GO:0008725">
    <property type="term" value="F:DNA-3-methyladenine glycosylase activity"/>
    <property type="evidence" value="ECO:0007669"/>
    <property type="project" value="TreeGrafter"/>
</dbReference>
<dbReference type="SUPFAM" id="SSF46689">
    <property type="entry name" value="Homeodomain-like"/>
    <property type="match status" value="1"/>
</dbReference>
<keyword evidence="5" id="KW-0227">DNA damage</keyword>
<evidence type="ECO:0000256" key="9">
    <source>
        <dbReference type="ARBA" id="ARBA00023159"/>
    </source>
</evidence>
<dbReference type="SUPFAM" id="SSF48150">
    <property type="entry name" value="DNA-glycosylase"/>
    <property type="match status" value="1"/>
</dbReference>
<dbReference type="InterPro" id="IPR004026">
    <property type="entry name" value="Ada_DNA_repair_Zn-bd"/>
</dbReference>
<evidence type="ECO:0000256" key="1">
    <source>
        <dbReference type="ARBA" id="ARBA00001947"/>
    </source>
</evidence>
<reference evidence="14 15" key="1">
    <citation type="submission" date="2020-01" db="EMBL/GenBank/DDBJ databases">
        <title>Genomes of bacteria type strains.</title>
        <authorList>
            <person name="Chen J."/>
            <person name="Zhu S."/>
            <person name="Yang J."/>
        </authorList>
    </citation>
    <scope>NUCLEOTIDE SEQUENCE [LARGE SCALE GENOMIC DNA]</scope>
    <source>
        <strain evidence="14 15">LMG 24078</strain>
    </source>
</reference>
<evidence type="ECO:0000313" key="15">
    <source>
        <dbReference type="Proteomes" id="UP000471381"/>
    </source>
</evidence>
<dbReference type="GO" id="GO:0005737">
    <property type="term" value="C:cytoplasm"/>
    <property type="evidence" value="ECO:0007669"/>
    <property type="project" value="TreeGrafter"/>
</dbReference>
<feature type="domain" description="HTH araC/xylS-type" evidence="13">
    <location>
        <begin position="87"/>
        <end position="187"/>
    </location>
</feature>
<dbReference type="Proteomes" id="UP000471381">
    <property type="component" value="Unassembled WGS sequence"/>
</dbReference>
<dbReference type="PANTHER" id="PTHR43003:SF13">
    <property type="entry name" value="DNA-3-METHYLADENINE GLYCOSYLASE 2"/>
    <property type="match status" value="1"/>
</dbReference>
<dbReference type="GO" id="GO:0006285">
    <property type="term" value="P:base-excision repair, AP site formation"/>
    <property type="evidence" value="ECO:0007669"/>
    <property type="project" value="TreeGrafter"/>
</dbReference>
<evidence type="ECO:0000256" key="8">
    <source>
        <dbReference type="ARBA" id="ARBA00023125"/>
    </source>
</evidence>
<evidence type="ECO:0000256" key="2">
    <source>
        <dbReference type="ARBA" id="ARBA00022603"/>
    </source>
</evidence>
<comment type="cofactor">
    <cofactor evidence="1">
        <name>Zn(2+)</name>
        <dbReference type="ChEBI" id="CHEBI:29105"/>
    </cofactor>
</comment>
<name>A0A6N9TDT1_9ALTE</name>
<dbReference type="InterPro" id="IPR035451">
    <property type="entry name" value="Ada-like_dom_sf"/>
</dbReference>
<dbReference type="SUPFAM" id="SSF55945">
    <property type="entry name" value="TATA-box binding protein-like"/>
    <property type="match status" value="1"/>
</dbReference>
<dbReference type="GO" id="GO:0008168">
    <property type="term" value="F:methyltransferase activity"/>
    <property type="evidence" value="ECO:0007669"/>
    <property type="project" value="UniProtKB-KW"/>
</dbReference>
<evidence type="ECO:0000313" key="14">
    <source>
        <dbReference type="EMBL" id="NDW15321.1"/>
    </source>
</evidence>
<dbReference type="SMART" id="SM00342">
    <property type="entry name" value="HTH_ARAC"/>
    <property type="match status" value="1"/>
</dbReference>
<dbReference type="EMBL" id="JAAAWO010000004">
    <property type="protein sequence ID" value="NDW15321.1"/>
    <property type="molecule type" value="Genomic_DNA"/>
</dbReference>
<dbReference type="RefSeq" id="WP_163105932.1">
    <property type="nucleotide sequence ID" value="NZ_JAAAWO010000004.1"/>
</dbReference>
<proteinExistence type="predicted"/>
<dbReference type="GO" id="GO:0032131">
    <property type="term" value="F:alkylated DNA binding"/>
    <property type="evidence" value="ECO:0007669"/>
    <property type="project" value="TreeGrafter"/>
</dbReference>
<evidence type="ECO:0000259" key="13">
    <source>
        <dbReference type="PROSITE" id="PS01124"/>
    </source>
</evidence>
<dbReference type="GO" id="GO:0043916">
    <property type="term" value="F:DNA-7-methylguanine glycosylase activity"/>
    <property type="evidence" value="ECO:0007669"/>
    <property type="project" value="TreeGrafter"/>
</dbReference>
<keyword evidence="6" id="KW-0862">Zinc</keyword>
<gene>
    <name evidence="14" type="ORF">GTQ48_07300</name>
</gene>
<evidence type="ECO:0000256" key="3">
    <source>
        <dbReference type="ARBA" id="ARBA00022679"/>
    </source>
</evidence>
<dbReference type="Gene3D" id="1.10.340.30">
    <property type="entry name" value="Hypothetical protein, domain 2"/>
    <property type="match status" value="1"/>
</dbReference>
<keyword evidence="9" id="KW-0010">Activator</keyword>
<dbReference type="InterPro" id="IPR037046">
    <property type="entry name" value="AlkA_N_sf"/>
</dbReference>
<dbReference type="InterPro" id="IPR051912">
    <property type="entry name" value="Alkylbase_DNA_Glycosylase/TA"/>
</dbReference>
<evidence type="ECO:0000256" key="4">
    <source>
        <dbReference type="ARBA" id="ARBA00022723"/>
    </source>
</evidence>
<keyword evidence="4" id="KW-0479">Metal-binding</keyword>
<evidence type="ECO:0000256" key="11">
    <source>
        <dbReference type="ARBA" id="ARBA00023204"/>
    </source>
</evidence>
<dbReference type="AlphaFoldDB" id="A0A6N9TDT1"/>
<dbReference type="Pfam" id="PF06029">
    <property type="entry name" value="AlkA_N"/>
    <property type="match status" value="1"/>
</dbReference>
<protein>
    <submittedName>
        <fullName evidence="14">Helix-turn-helix domain-containing protein</fullName>
    </submittedName>
</protein>
<dbReference type="GO" id="GO:0003700">
    <property type="term" value="F:DNA-binding transcription factor activity"/>
    <property type="evidence" value="ECO:0007669"/>
    <property type="project" value="InterPro"/>
</dbReference>
<dbReference type="Gene3D" id="1.10.10.60">
    <property type="entry name" value="Homeodomain-like"/>
    <property type="match status" value="1"/>
</dbReference>
<dbReference type="Pfam" id="PF02805">
    <property type="entry name" value="Ada_Zn_binding"/>
    <property type="match status" value="1"/>
</dbReference>
<dbReference type="InterPro" id="IPR018060">
    <property type="entry name" value="HTH_AraC"/>
</dbReference>
<dbReference type="PROSITE" id="PS00041">
    <property type="entry name" value="HTH_ARAC_FAMILY_1"/>
    <property type="match status" value="1"/>
</dbReference>
<accession>A0A6N9TDT1</accession>
<keyword evidence="2" id="KW-0489">Methyltransferase</keyword>
<evidence type="ECO:0000256" key="6">
    <source>
        <dbReference type="ARBA" id="ARBA00022833"/>
    </source>
</evidence>
<evidence type="ECO:0000256" key="5">
    <source>
        <dbReference type="ARBA" id="ARBA00022763"/>
    </source>
</evidence>
<keyword evidence="7" id="KW-0805">Transcription regulation</keyword>
<feature type="compositionally biased region" description="Basic and acidic residues" evidence="12">
    <location>
        <begin position="500"/>
        <end position="524"/>
    </location>
</feature>
<dbReference type="InterPro" id="IPR018062">
    <property type="entry name" value="HTH_AraC-typ_CS"/>
</dbReference>
<dbReference type="InterPro" id="IPR010316">
    <property type="entry name" value="AlkA_N"/>
</dbReference>
<dbReference type="Gene3D" id="3.40.10.10">
    <property type="entry name" value="DNA Methylphosphotriester Repair Domain"/>
    <property type="match status" value="1"/>
</dbReference>
<organism evidence="14 15">
    <name type="scientific">Alteromonas genovensis</name>
    <dbReference type="NCBI Taxonomy" id="471225"/>
    <lineage>
        <taxon>Bacteria</taxon>
        <taxon>Pseudomonadati</taxon>
        <taxon>Pseudomonadota</taxon>
        <taxon>Gammaproteobacteria</taxon>
        <taxon>Alteromonadales</taxon>
        <taxon>Alteromonadaceae</taxon>
        <taxon>Alteromonas/Salinimonas group</taxon>
        <taxon>Alteromonas</taxon>
    </lineage>
</organism>
<dbReference type="Gene3D" id="3.30.310.20">
    <property type="entry name" value="DNA-3-methyladenine glycosylase AlkA, N-terminal domain"/>
    <property type="match status" value="1"/>
</dbReference>
<comment type="caution">
    <text evidence="14">The sequence shown here is derived from an EMBL/GenBank/DDBJ whole genome shotgun (WGS) entry which is preliminary data.</text>
</comment>
<keyword evidence="10" id="KW-0804">Transcription</keyword>
<dbReference type="SUPFAM" id="SSF57884">
    <property type="entry name" value="Ada DNA repair protein, N-terminal domain (N-Ada 10)"/>
    <property type="match status" value="1"/>
</dbReference>
<dbReference type="PANTHER" id="PTHR43003">
    <property type="entry name" value="DNA-3-METHYLADENINE GLYCOSYLASE"/>
    <property type="match status" value="1"/>
</dbReference>
<feature type="compositionally biased region" description="Low complexity" evidence="12">
    <location>
        <begin position="398"/>
        <end position="411"/>
    </location>
</feature>
<evidence type="ECO:0000256" key="7">
    <source>
        <dbReference type="ARBA" id="ARBA00023015"/>
    </source>
</evidence>
<dbReference type="FunFam" id="3.40.10.10:FF:000001">
    <property type="entry name" value="DNA-3-methyladenine glycosylase 2"/>
    <property type="match status" value="1"/>
</dbReference>
<evidence type="ECO:0000256" key="10">
    <source>
        <dbReference type="ARBA" id="ARBA00023163"/>
    </source>
</evidence>
<sequence>MSAIDNAQQQAYSSARCSRDARFDGRFFVAVKTTGIFCRPICPAKLPKEENVAYYSLAAQAMSDGFRPCLRCRPDSAPQSPAWEGIDTTVRRALSLLSEMPAQPISHIASRLGISERYANKLLTDAIGLSPKQFQTMQQALFAKQLIQQTTLPLLDVAISCGFSSQRQLQRVVQQYCKTSPSGLRRTSKKTSQEHVQELGQNIRLFLSYRPPYDWPYVRDFLAGRAVAAMEVVTESSYQRWFEFEGVKGHFCATHNDRKGGFEVAITLSDLTPLYRVIENIKAMLDLKADPMLIERGLLNAGLIKAQLVEGLRLPSAWSVFEAGCRAIVGQQVSVKAAIGQLTLLVHHLGKSNVCDDELRYSFPSASAVASSDLSFLRMPQARKNAIKSFAQLFSSSQSSSASPNSSEGCSETYFPSHSQSRYPGHEDMLAVKGVGPWTVDYIKMRGERDPDVYLEGDLIVKKMAKRHPVCAGDAAPWRSYLTLQLWQLSQLPQAGGAPEPDKSSAPKPDRKQSANRVKKDPSQ</sequence>
<keyword evidence="8" id="KW-0238">DNA-binding</keyword>
<dbReference type="GO" id="GO:0006307">
    <property type="term" value="P:DNA alkylation repair"/>
    <property type="evidence" value="ECO:0007669"/>
    <property type="project" value="TreeGrafter"/>
</dbReference>
<keyword evidence="11" id="KW-0234">DNA repair</keyword>
<dbReference type="GO" id="GO:0032259">
    <property type="term" value="P:methylation"/>
    <property type="evidence" value="ECO:0007669"/>
    <property type="project" value="UniProtKB-KW"/>
</dbReference>
<dbReference type="Pfam" id="PF12833">
    <property type="entry name" value="HTH_18"/>
    <property type="match status" value="1"/>
</dbReference>
<keyword evidence="15" id="KW-1185">Reference proteome</keyword>
<feature type="region of interest" description="Disordered" evidence="12">
    <location>
        <begin position="493"/>
        <end position="524"/>
    </location>
</feature>
<evidence type="ECO:0000256" key="12">
    <source>
        <dbReference type="SAM" id="MobiDB-lite"/>
    </source>
</evidence>
<feature type="region of interest" description="Disordered" evidence="12">
    <location>
        <begin position="398"/>
        <end position="418"/>
    </location>
</feature>
<dbReference type="InterPro" id="IPR011257">
    <property type="entry name" value="DNA_glycosylase"/>
</dbReference>
<dbReference type="InterPro" id="IPR009057">
    <property type="entry name" value="Homeodomain-like_sf"/>
</dbReference>
<dbReference type="SMART" id="SM01009">
    <property type="entry name" value="AlkA_N"/>
    <property type="match status" value="1"/>
</dbReference>
<dbReference type="GO" id="GO:0032993">
    <property type="term" value="C:protein-DNA complex"/>
    <property type="evidence" value="ECO:0007669"/>
    <property type="project" value="TreeGrafter"/>
</dbReference>
<dbReference type="GO" id="GO:0043565">
    <property type="term" value="F:sequence-specific DNA binding"/>
    <property type="evidence" value="ECO:0007669"/>
    <property type="project" value="InterPro"/>
</dbReference>
<dbReference type="GO" id="GO:0008270">
    <property type="term" value="F:zinc ion binding"/>
    <property type="evidence" value="ECO:0007669"/>
    <property type="project" value="InterPro"/>
</dbReference>
<dbReference type="PROSITE" id="PS01124">
    <property type="entry name" value="HTH_ARAC_FAMILY_2"/>
    <property type="match status" value="1"/>
</dbReference>
<keyword evidence="3" id="KW-0808">Transferase</keyword>